<feature type="signal peptide" evidence="2">
    <location>
        <begin position="1"/>
        <end position="27"/>
    </location>
</feature>
<evidence type="ECO:0000313" key="3">
    <source>
        <dbReference type="EMBL" id="MET4759277.1"/>
    </source>
</evidence>
<organism evidence="3 4">
    <name type="scientific">Endozoicomonas lisbonensis</name>
    <dbReference type="NCBI Taxonomy" id="3120522"/>
    <lineage>
        <taxon>Bacteria</taxon>
        <taxon>Pseudomonadati</taxon>
        <taxon>Pseudomonadota</taxon>
        <taxon>Gammaproteobacteria</taxon>
        <taxon>Oceanospirillales</taxon>
        <taxon>Endozoicomonadaceae</taxon>
        <taxon>Endozoicomonas</taxon>
    </lineage>
</organism>
<dbReference type="RefSeq" id="WP_354009279.1">
    <property type="nucleotide sequence ID" value="NZ_JBEWTA010000001.1"/>
</dbReference>
<name>A0ABV2SNE3_9GAMM</name>
<accession>A0ABV2SNE3</accession>
<feature type="region of interest" description="Disordered" evidence="1">
    <location>
        <begin position="250"/>
        <end position="313"/>
    </location>
</feature>
<reference evidence="3 4" key="1">
    <citation type="submission" date="2024-06" db="EMBL/GenBank/DDBJ databases">
        <title>Genomic Encyclopedia of Type Strains, Phase V (KMG-V): Genome sequencing to study the core and pangenomes of soil and plant-associated prokaryotes.</title>
        <authorList>
            <person name="Whitman W."/>
        </authorList>
    </citation>
    <scope>NUCLEOTIDE SEQUENCE [LARGE SCALE GENOMIC DNA]</scope>
    <source>
        <strain evidence="3 4">NE40</strain>
    </source>
</reference>
<sequence>MTRFSFLKPVIAFFYLCSANFISEANAQPGSVLSLPSDELISLPAGNNLKGIINTVENSNLGNSFQLLISGSQEVSDDIFVNGHHLRGSVDGSMTGIYVLQAKQYLQALLQWNHKFSNLAVGVASLQVVSLKPVFTLFSWLSHQKADVVMGELPTDVVPVNRSMWHLCDQKNNIYCLKHPVLPNGEVNEATSHTFPEFHEIKVDQDIANEKEIVVITFNGGSLSHLTIGCGVEVRSLKQPVEMGVSHIRKCTGSQNSNTRTSQKRTIGQSGYGTSGSVNRGLHTISQAGGSSGSGDDDGEKPSNRPVVMRKAHYDEKHPVRGRNLGKIARNSVKLLRSKDKVKEAGFFIYGTNLKGHNIDETKNQPDMGMPDFLKLDKIQEEDE</sequence>
<feature type="compositionally biased region" description="Polar residues" evidence="1">
    <location>
        <begin position="252"/>
        <end position="269"/>
    </location>
</feature>
<evidence type="ECO:0000256" key="1">
    <source>
        <dbReference type="SAM" id="MobiDB-lite"/>
    </source>
</evidence>
<dbReference type="EMBL" id="JBEWTB010000002">
    <property type="protein sequence ID" value="MET4759277.1"/>
    <property type="molecule type" value="Genomic_DNA"/>
</dbReference>
<evidence type="ECO:0000256" key="2">
    <source>
        <dbReference type="SAM" id="SignalP"/>
    </source>
</evidence>
<gene>
    <name evidence="3" type="ORF">V5J35_004469</name>
</gene>
<keyword evidence="2" id="KW-0732">Signal</keyword>
<feature type="chain" id="PRO_5046161118" evidence="2">
    <location>
        <begin position="28"/>
        <end position="384"/>
    </location>
</feature>
<keyword evidence="4" id="KW-1185">Reference proteome</keyword>
<protein>
    <submittedName>
        <fullName evidence="3">Uncharacterized protein</fullName>
    </submittedName>
</protein>
<evidence type="ECO:0000313" key="4">
    <source>
        <dbReference type="Proteomes" id="UP001549366"/>
    </source>
</evidence>
<proteinExistence type="predicted"/>
<comment type="caution">
    <text evidence="3">The sequence shown here is derived from an EMBL/GenBank/DDBJ whole genome shotgun (WGS) entry which is preliminary data.</text>
</comment>
<dbReference type="Proteomes" id="UP001549366">
    <property type="component" value="Unassembled WGS sequence"/>
</dbReference>